<sequence length="409" mass="45808">MAALTSRLWSCFMPPKVEKSPDAIKFGIFGAAQIAPLTLIIPAKSHPEVVVQAIAARDRSKAEAFAKKHGIPEVKNSYDELLSDPNIDAVLIPLPNALHFEWAVKAIRAGKHVLVEKPSTSNAEEADILFNLPELSQPNAPVLLEAFHNRFFPSWHLFTSLFDPADVDHVHSESMIPWWGTKETDINFQYNLSGGSIMAMGTYNLAALRLAFGAEPVECLSCETEAFTEGPQKGCDWNFKAKFRFPGDRIGEATTTLKGPTWWTPSTVTVTTREKPVADSKLPNTHEKTQSRHIVLHGLIHGVFWHRIDVTDVYTVRDRESGRVISKNQQKTSHKAYTFKEAGGQFANLPGDTHWMSYRYQLEEFVNKIKGRKTQYWVSGEDSINQMKMIDMAYEKSGLGPRPTSKAAL</sequence>
<dbReference type="GO" id="GO:0047837">
    <property type="term" value="F:D-xylose 1-dehydrogenase (NADP+) activity"/>
    <property type="evidence" value="ECO:0007669"/>
    <property type="project" value="UniProtKB-EC"/>
</dbReference>
<evidence type="ECO:0000256" key="1">
    <source>
        <dbReference type="ARBA" id="ARBA00010928"/>
    </source>
</evidence>
<dbReference type="Proteomes" id="UP000800097">
    <property type="component" value="Unassembled WGS sequence"/>
</dbReference>
<proteinExistence type="inferred from homology"/>
<dbReference type="AlphaFoldDB" id="A0A6A6K1C2"/>
<dbReference type="Gene3D" id="3.40.50.720">
    <property type="entry name" value="NAD(P)-binding Rossmann-like Domain"/>
    <property type="match status" value="1"/>
</dbReference>
<reference evidence="7" key="1">
    <citation type="journal article" date="2020" name="Stud. Mycol.">
        <title>101 Dothideomycetes genomes: a test case for predicting lifestyles and emergence of pathogens.</title>
        <authorList>
            <person name="Haridas S."/>
            <person name="Albert R."/>
            <person name="Binder M."/>
            <person name="Bloem J."/>
            <person name="Labutti K."/>
            <person name="Salamov A."/>
            <person name="Andreopoulos B."/>
            <person name="Baker S."/>
            <person name="Barry K."/>
            <person name="Bills G."/>
            <person name="Bluhm B."/>
            <person name="Cannon C."/>
            <person name="Castanera R."/>
            <person name="Culley D."/>
            <person name="Daum C."/>
            <person name="Ezra D."/>
            <person name="Gonzalez J."/>
            <person name="Henrissat B."/>
            <person name="Kuo A."/>
            <person name="Liang C."/>
            <person name="Lipzen A."/>
            <person name="Lutzoni F."/>
            <person name="Magnuson J."/>
            <person name="Mondo S."/>
            <person name="Nolan M."/>
            <person name="Ohm R."/>
            <person name="Pangilinan J."/>
            <person name="Park H.-J."/>
            <person name="Ramirez L."/>
            <person name="Alfaro M."/>
            <person name="Sun H."/>
            <person name="Tritt A."/>
            <person name="Yoshinaga Y."/>
            <person name="Zwiers L.-H."/>
            <person name="Turgeon B."/>
            <person name="Goodwin S."/>
            <person name="Spatafora J."/>
            <person name="Crous P."/>
            <person name="Grigoriev I."/>
        </authorList>
    </citation>
    <scope>NUCLEOTIDE SEQUENCE</scope>
    <source>
        <strain evidence="7">CBS 379.55</strain>
    </source>
</reference>
<gene>
    <name evidence="7" type="ORF">EI97DRAFT_21568</name>
</gene>
<dbReference type="EMBL" id="ML986484">
    <property type="protein sequence ID" value="KAF2281159.1"/>
    <property type="molecule type" value="Genomic_DNA"/>
</dbReference>
<dbReference type="Gene3D" id="3.30.360.10">
    <property type="entry name" value="Dihydrodipicolinate Reductase, domain 2"/>
    <property type="match status" value="1"/>
</dbReference>
<dbReference type="EC" id="1.1.1.179" evidence="3"/>
<dbReference type="OrthoDB" id="6417021at2759"/>
<dbReference type="GeneID" id="54546991"/>
<evidence type="ECO:0000313" key="7">
    <source>
        <dbReference type="EMBL" id="KAF2281159.1"/>
    </source>
</evidence>
<dbReference type="RefSeq" id="XP_033658696.1">
    <property type="nucleotide sequence ID" value="XM_033793816.1"/>
</dbReference>
<dbReference type="SUPFAM" id="SSF55347">
    <property type="entry name" value="Glyceraldehyde-3-phosphate dehydrogenase-like, C-terminal domain"/>
    <property type="match status" value="1"/>
</dbReference>
<keyword evidence="8" id="KW-1185">Reference proteome</keyword>
<organism evidence="7 8">
    <name type="scientific">Westerdykella ornata</name>
    <dbReference type="NCBI Taxonomy" id="318751"/>
    <lineage>
        <taxon>Eukaryota</taxon>
        <taxon>Fungi</taxon>
        <taxon>Dikarya</taxon>
        <taxon>Ascomycota</taxon>
        <taxon>Pezizomycotina</taxon>
        <taxon>Dothideomycetes</taxon>
        <taxon>Pleosporomycetidae</taxon>
        <taxon>Pleosporales</taxon>
        <taxon>Sporormiaceae</taxon>
        <taxon>Westerdykella</taxon>
    </lineage>
</organism>
<evidence type="ECO:0000313" key="8">
    <source>
        <dbReference type="Proteomes" id="UP000800097"/>
    </source>
</evidence>
<dbReference type="InterPro" id="IPR050984">
    <property type="entry name" value="Gfo/Idh/MocA_domain"/>
</dbReference>
<accession>A0A6A6K1C2</accession>
<evidence type="ECO:0000256" key="4">
    <source>
        <dbReference type="ARBA" id="ARBA00042988"/>
    </source>
</evidence>
<dbReference type="InterPro" id="IPR036291">
    <property type="entry name" value="NAD(P)-bd_dom_sf"/>
</dbReference>
<dbReference type="PANTHER" id="PTHR22604">
    <property type="entry name" value="OXIDOREDUCTASES"/>
    <property type="match status" value="1"/>
</dbReference>
<dbReference type="InterPro" id="IPR000683">
    <property type="entry name" value="Gfo/Idh/MocA-like_OxRdtase_N"/>
</dbReference>
<evidence type="ECO:0000256" key="2">
    <source>
        <dbReference type="ARBA" id="ARBA00023002"/>
    </source>
</evidence>
<dbReference type="SUPFAM" id="SSF51735">
    <property type="entry name" value="NAD(P)-binding Rossmann-fold domains"/>
    <property type="match status" value="1"/>
</dbReference>
<comment type="catalytic activity">
    <reaction evidence="5">
        <text>D-xylose + NADP(+) = D-xylono-1,5-lactone + NADPH + H(+)</text>
        <dbReference type="Rhea" id="RHEA:22000"/>
        <dbReference type="ChEBI" id="CHEBI:15378"/>
        <dbReference type="ChEBI" id="CHEBI:15867"/>
        <dbReference type="ChEBI" id="CHEBI:53455"/>
        <dbReference type="ChEBI" id="CHEBI:57783"/>
        <dbReference type="ChEBI" id="CHEBI:58349"/>
        <dbReference type="EC" id="1.1.1.179"/>
    </reaction>
</comment>
<comment type="similarity">
    <text evidence="1">Belongs to the Gfo/Idh/MocA family.</text>
</comment>
<dbReference type="GO" id="GO:0000166">
    <property type="term" value="F:nucleotide binding"/>
    <property type="evidence" value="ECO:0007669"/>
    <property type="project" value="InterPro"/>
</dbReference>
<evidence type="ECO:0000259" key="6">
    <source>
        <dbReference type="Pfam" id="PF01408"/>
    </source>
</evidence>
<evidence type="ECO:0000256" key="5">
    <source>
        <dbReference type="ARBA" id="ARBA00049233"/>
    </source>
</evidence>
<evidence type="ECO:0000256" key="3">
    <source>
        <dbReference type="ARBA" id="ARBA00038984"/>
    </source>
</evidence>
<name>A0A6A6K1C2_WESOR</name>
<dbReference type="Pfam" id="PF01408">
    <property type="entry name" value="GFO_IDH_MocA"/>
    <property type="match status" value="1"/>
</dbReference>
<protein>
    <recommendedName>
        <fullName evidence="3">D-xylose 1-dehydrogenase (NADP(+), D-xylono-1,5-lactone-forming)</fullName>
        <ecNumber evidence="3">1.1.1.179</ecNumber>
    </recommendedName>
    <alternativeName>
        <fullName evidence="4">D-xylose-NADP dehydrogenase</fullName>
    </alternativeName>
</protein>
<keyword evidence="2" id="KW-0560">Oxidoreductase</keyword>
<feature type="domain" description="Gfo/Idh/MocA-like oxidoreductase N-terminal" evidence="6">
    <location>
        <begin position="24"/>
        <end position="131"/>
    </location>
</feature>
<dbReference type="PANTHER" id="PTHR22604:SF105">
    <property type="entry name" value="TRANS-1,2-DIHYDROBENZENE-1,2-DIOL DEHYDROGENASE"/>
    <property type="match status" value="1"/>
</dbReference>